<protein>
    <recommendedName>
        <fullName evidence="4">MASE1 domain-containing protein</fullName>
    </recommendedName>
</protein>
<proteinExistence type="predicted"/>
<feature type="transmembrane region" description="Helical" evidence="1">
    <location>
        <begin position="89"/>
        <end position="110"/>
    </location>
</feature>
<name>A0A2U8HMU9_9RHOB</name>
<keyword evidence="1" id="KW-0812">Transmembrane</keyword>
<keyword evidence="2" id="KW-0614">Plasmid</keyword>
<dbReference type="KEGG" id="ypac:CEW88_21575"/>
<dbReference type="AlphaFoldDB" id="A0A2U8HMU9"/>
<gene>
    <name evidence="2" type="ORF">CEW88_21575</name>
</gene>
<dbReference type="EMBL" id="CP022192">
    <property type="protein sequence ID" value="AWI86366.1"/>
    <property type="molecule type" value="Genomic_DNA"/>
</dbReference>
<sequence length="192" mass="20789">MTVLQNFSVVILAYVLAHGLTALLITPVQSRLMPELTIFASLAYLPHGVRVLSTWLLGKRAFLPLFLGAFLSEALFTRAEISTPTQPLILLSIAVGAASAPLAFEAMALAGRRVYAVQRARIHWKWLLLAGALASVINSAGQSLVFSGHILPDDSVAVVAIYAVGDLIGLIATTLALMLIFRWIRLFLNRAR</sequence>
<feature type="transmembrane region" description="Helical" evidence="1">
    <location>
        <begin position="160"/>
        <end position="184"/>
    </location>
</feature>
<keyword evidence="1" id="KW-0472">Membrane</keyword>
<accession>A0A2U8HMU9</accession>
<keyword evidence="1" id="KW-1133">Transmembrane helix</keyword>
<evidence type="ECO:0000313" key="3">
    <source>
        <dbReference type="Proteomes" id="UP000244915"/>
    </source>
</evidence>
<organism evidence="2 3">
    <name type="scientific">Alloyangia pacifica</name>
    <dbReference type="NCBI Taxonomy" id="311180"/>
    <lineage>
        <taxon>Bacteria</taxon>
        <taxon>Pseudomonadati</taxon>
        <taxon>Pseudomonadota</taxon>
        <taxon>Alphaproteobacteria</taxon>
        <taxon>Rhodobacterales</taxon>
        <taxon>Roseobacteraceae</taxon>
        <taxon>Alloyangia</taxon>
    </lineage>
</organism>
<feature type="transmembrane region" description="Helical" evidence="1">
    <location>
        <begin position="7"/>
        <end position="26"/>
    </location>
</feature>
<evidence type="ECO:0008006" key="4">
    <source>
        <dbReference type="Google" id="ProtNLM"/>
    </source>
</evidence>
<geneLocation type="plasmid" evidence="2 3">
    <name>unnamed2</name>
</geneLocation>
<feature type="transmembrane region" description="Helical" evidence="1">
    <location>
        <begin position="122"/>
        <end position="140"/>
    </location>
</feature>
<dbReference type="Proteomes" id="UP000244915">
    <property type="component" value="Plasmid unnamed2"/>
</dbReference>
<dbReference type="OrthoDB" id="7849442at2"/>
<dbReference type="RefSeq" id="WP_108970467.1">
    <property type="nucleotide sequence ID" value="NZ_CP022192.1"/>
</dbReference>
<reference evidence="2 3" key="1">
    <citation type="submission" date="2017-06" db="EMBL/GenBank/DDBJ databases">
        <title>Yangia sp. YSBP01 complete genome sequence.</title>
        <authorList>
            <person name="Woo J.-H."/>
            <person name="Kim H.-S."/>
        </authorList>
    </citation>
    <scope>NUCLEOTIDE SEQUENCE [LARGE SCALE GENOMIC DNA]</scope>
    <source>
        <strain evidence="2 3">YSBP01</strain>
        <plasmid evidence="2 3">unnamed2</plasmid>
    </source>
</reference>
<evidence type="ECO:0000256" key="1">
    <source>
        <dbReference type="SAM" id="Phobius"/>
    </source>
</evidence>
<evidence type="ECO:0000313" key="2">
    <source>
        <dbReference type="EMBL" id="AWI86366.1"/>
    </source>
</evidence>